<accession>A0A1Y5F452</accession>
<comment type="caution">
    <text evidence="2">The sequence shown here is derived from an EMBL/GenBank/DDBJ whole genome shotgun (WGS) entry which is preliminary data.</text>
</comment>
<dbReference type="InterPro" id="IPR011037">
    <property type="entry name" value="Pyrv_Knase-like_insert_dom_sf"/>
</dbReference>
<dbReference type="AlphaFoldDB" id="A0A1Y5F452"/>
<reference evidence="3" key="1">
    <citation type="journal article" date="2017" name="Proc. Natl. Acad. Sci. U.S.A.">
        <title>Simulation of Deepwater Horizon oil plume reveals substrate specialization within a complex community of hydrocarbon-degraders.</title>
        <authorList>
            <person name="Hu P."/>
            <person name="Dubinsky E.A."/>
            <person name="Probst A.J."/>
            <person name="Wang J."/>
            <person name="Sieber C.M.K."/>
            <person name="Tom L.M."/>
            <person name="Gardinali P."/>
            <person name="Banfield J.F."/>
            <person name="Atlas R.M."/>
            <person name="Andersen G.L."/>
        </authorList>
    </citation>
    <scope>NUCLEOTIDE SEQUENCE [LARGE SCALE GENOMIC DNA]</scope>
</reference>
<dbReference type="EMBL" id="MAAO01000008">
    <property type="protein sequence ID" value="OUR95346.1"/>
    <property type="molecule type" value="Genomic_DNA"/>
</dbReference>
<dbReference type="GO" id="GO:0003824">
    <property type="term" value="F:catalytic activity"/>
    <property type="evidence" value="ECO:0007669"/>
    <property type="project" value="InterPro"/>
</dbReference>
<dbReference type="InterPro" id="IPR005302">
    <property type="entry name" value="MoCF_Sase_C"/>
</dbReference>
<dbReference type="Pfam" id="PF03473">
    <property type="entry name" value="MOSC"/>
    <property type="match status" value="1"/>
</dbReference>
<gene>
    <name evidence="2" type="ORF">A9Q84_16040</name>
</gene>
<feature type="domain" description="MOSC" evidence="1">
    <location>
        <begin position="29"/>
        <end position="160"/>
    </location>
</feature>
<dbReference type="SUPFAM" id="SSF50800">
    <property type="entry name" value="PK beta-barrel domain-like"/>
    <property type="match status" value="1"/>
</dbReference>
<name>A0A1Y5F452_9BACT</name>
<dbReference type="GO" id="GO:0030170">
    <property type="term" value="F:pyridoxal phosphate binding"/>
    <property type="evidence" value="ECO:0007669"/>
    <property type="project" value="InterPro"/>
</dbReference>
<evidence type="ECO:0000259" key="1">
    <source>
        <dbReference type="PROSITE" id="PS51340"/>
    </source>
</evidence>
<sequence>MKVKNILTSKDSQYYSGKKKNGIVESAETVFNDFIECHKDKGLVGDRFYNYAKDYNGQVTFISHDLHLKFQDHMKKEIPLELYRRNIFVTGQNPLDFVGKIFRIGNVEFKGIEDCAPCIWMEKTIGEGALKWMKENHSGGLRAKVLNDGHLKVGDELNSPN</sequence>
<organism evidence="2 3">
    <name type="scientific">Halobacteriovorax marinus</name>
    <dbReference type="NCBI Taxonomy" id="97084"/>
    <lineage>
        <taxon>Bacteria</taxon>
        <taxon>Pseudomonadati</taxon>
        <taxon>Bdellovibrionota</taxon>
        <taxon>Bacteriovoracia</taxon>
        <taxon>Bacteriovoracales</taxon>
        <taxon>Halobacteriovoraceae</taxon>
        <taxon>Halobacteriovorax</taxon>
    </lineage>
</organism>
<evidence type="ECO:0000313" key="3">
    <source>
        <dbReference type="Proteomes" id="UP000196531"/>
    </source>
</evidence>
<dbReference type="PROSITE" id="PS51340">
    <property type="entry name" value="MOSC"/>
    <property type="match status" value="1"/>
</dbReference>
<evidence type="ECO:0000313" key="2">
    <source>
        <dbReference type="EMBL" id="OUR95346.1"/>
    </source>
</evidence>
<protein>
    <recommendedName>
        <fullName evidence="1">MOSC domain-containing protein</fullName>
    </recommendedName>
</protein>
<dbReference type="Gene3D" id="2.40.33.20">
    <property type="entry name" value="PK beta-barrel domain-like"/>
    <property type="match status" value="1"/>
</dbReference>
<dbReference type="GO" id="GO:0030151">
    <property type="term" value="F:molybdenum ion binding"/>
    <property type="evidence" value="ECO:0007669"/>
    <property type="project" value="InterPro"/>
</dbReference>
<dbReference type="Proteomes" id="UP000196531">
    <property type="component" value="Unassembled WGS sequence"/>
</dbReference>
<proteinExistence type="predicted"/>